<dbReference type="GO" id="GO:0005770">
    <property type="term" value="C:late endosome"/>
    <property type="evidence" value="ECO:0007669"/>
    <property type="project" value="TreeGrafter"/>
</dbReference>
<dbReference type="GO" id="GO:0005764">
    <property type="term" value="C:lysosome"/>
    <property type="evidence" value="ECO:0007669"/>
    <property type="project" value="TreeGrafter"/>
</dbReference>
<feature type="region of interest" description="Disordered" evidence="1">
    <location>
        <begin position="111"/>
        <end position="200"/>
    </location>
</feature>
<evidence type="ECO:0000313" key="2">
    <source>
        <dbReference type="EMBL" id="KAG9327878.1"/>
    </source>
</evidence>
<evidence type="ECO:0008006" key="4">
    <source>
        <dbReference type="Google" id="ProtNLM"/>
    </source>
</evidence>
<dbReference type="AlphaFoldDB" id="A0A8T2MQ79"/>
<dbReference type="PANTHER" id="PTHR46753">
    <property type="entry name" value="FYVE AND COILED-COIL DOMAIN-CONTAINING PROTEIN 1"/>
    <property type="match status" value="1"/>
</dbReference>
<dbReference type="EMBL" id="JAFBMS010003059">
    <property type="protein sequence ID" value="KAG9327878.1"/>
    <property type="molecule type" value="Genomic_DNA"/>
</dbReference>
<keyword evidence="3" id="KW-1185">Reference proteome</keyword>
<dbReference type="InterPro" id="IPR036598">
    <property type="entry name" value="GOLD_dom_sf"/>
</dbReference>
<sequence>MEPQKAAHGASTSTSTTDGTPEEPEELTPNVQDAEIHLLKSGELTLSVPLTIEDIVQFGDGSRELFIRSSCYSLIPMELREAGPTISWVFSSEPKSISFSVVYREGPDTPLEQAKVRGGEGPDTPLEQAKVRGGEGPDTPLEQAKVRGGEGPDTPLEQAKVRGGEGPDTPLEQAKGRGGRGARHAPGAGQGEGGRGGPNTPLEQAKVLIPLTRCNSHKEMIQGQLKVRNRGTYTLIFDNSFSRATVRKHWRVSISPSTQVTMASWVPHLLSYWTI</sequence>
<name>A0A8T2MQ79_9TELE</name>
<organism evidence="2 3">
    <name type="scientific">Albula glossodonta</name>
    <name type="common">roundjaw bonefish</name>
    <dbReference type="NCBI Taxonomy" id="121402"/>
    <lineage>
        <taxon>Eukaryota</taxon>
        <taxon>Metazoa</taxon>
        <taxon>Chordata</taxon>
        <taxon>Craniata</taxon>
        <taxon>Vertebrata</taxon>
        <taxon>Euteleostomi</taxon>
        <taxon>Actinopterygii</taxon>
        <taxon>Neopterygii</taxon>
        <taxon>Teleostei</taxon>
        <taxon>Albuliformes</taxon>
        <taxon>Albulidae</taxon>
        <taxon>Albula</taxon>
    </lineage>
</organism>
<dbReference type="Gene3D" id="2.60.120.680">
    <property type="entry name" value="GOLD domain"/>
    <property type="match status" value="1"/>
</dbReference>
<feature type="region of interest" description="Disordered" evidence="1">
    <location>
        <begin position="1"/>
        <end position="28"/>
    </location>
</feature>
<dbReference type="OrthoDB" id="660555at2759"/>
<proteinExistence type="predicted"/>
<comment type="caution">
    <text evidence="2">The sequence shown here is derived from an EMBL/GenBank/DDBJ whole genome shotgun (WGS) entry which is preliminary data.</text>
</comment>
<accession>A0A8T2MQ79</accession>
<dbReference type="GO" id="GO:1901098">
    <property type="term" value="P:positive regulation of autophagosome maturation"/>
    <property type="evidence" value="ECO:0007669"/>
    <property type="project" value="TreeGrafter"/>
</dbReference>
<evidence type="ECO:0000313" key="3">
    <source>
        <dbReference type="Proteomes" id="UP000824540"/>
    </source>
</evidence>
<reference evidence="2" key="1">
    <citation type="thesis" date="2021" institute="BYU ScholarsArchive" country="Provo, UT, USA">
        <title>Applications of and Algorithms for Genome Assembly and Genomic Analyses with an Emphasis on Marine Teleosts.</title>
        <authorList>
            <person name="Pickett B.D."/>
        </authorList>
    </citation>
    <scope>NUCLEOTIDE SEQUENCE</scope>
    <source>
        <strain evidence="2">HI-2016</strain>
    </source>
</reference>
<dbReference type="GO" id="GO:0005776">
    <property type="term" value="C:autophagosome"/>
    <property type="evidence" value="ECO:0007669"/>
    <property type="project" value="TreeGrafter"/>
</dbReference>
<dbReference type="Proteomes" id="UP000824540">
    <property type="component" value="Unassembled WGS sequence"/>
</dbReference>
<feature type="compositionally biased region" description="Gly residues" evidence="1">
    <location>
        <begin position="188"/>
        <end position="197"/>
    </location>
</feature>
<protein>
    <recommendedName>
        <fullName evidence="4">GOLD domain-containing protein</fullName>
    </recommendedName>
</protein>
<gene>
    <name evidence="2" type="ORF">JZ751_018440</name>
</gene>
<dbReference type="SUPFAM" id="SSF101576">
    <property type="entry name" value="Supernatant protein factor (SPF), C-terminal domain"/>
    <property type="match status" value="1"/>
</dbReference>
<evidence type="ECO:0000256" key="1">
    <source>
        <dbReference type="SAM" id="MobiDB-lite"/>
    </source>
</evidence>
<dbReference type="GO" id="GO:0072383">
    <property type="term" value="P:plus-end-directed vesicle transport along microtubule"/>
    <property type="evidence" value="ECO:0007669"/>
    <property type="project" value="TreeGrafter"/>
</dbReference>
<dbReference type="PANTHER" id="PTHR46753:SF2">
    <property type="entry name" value="FYVE AND COILED-COIL DOMAIN-CONTAINING PROTEIN 1"/>
    <property type="match status" value="1"/>
</dbReference>